<keyword evidence="1 2" id="KW-0238">DNA-binding</keyword>
<dbReference type="Pfam" id="PF00440">
    <property type="entry name" value="TetR_N"/>
    <property type="match status" value="1"/>
</dbReference>
<evidence type="ECO:0000256" key="1">
    <source>
        <dbReference type="ARBA" id="ARBA00023125"/>
    </source>
</evidence>
<reference evidence="5" key="1">
    <citation type="journal article" date="2019" name="Int. J. Syst. Evol. Microbiol.">
        <title>The Global Catalogue of Microorganisms (GCM) 10K type strain sequencing project: providing services to taxonomists for standard genome sequencing and annotation.</title>
        <authorList>
            <consortium name="The Broad Institute Genomics Platform"/>
            <consortium name="The Broad Institute Genome Sequencing Center for Infectious Disease"/>
            <person name="Wu L."/>
            <person name="Ma J."/>
        </authorList>
    </citation>
    <scope>NUCLEOTIDE SEQUENCE [LARGE SCALE GENOMIC DNA]</scope>
    <source>
        <strain evidence="5">TBRC 1276</strain>
    </source>
</reference>
<keyword evidence="5" id="KW-1185">Reference proteome</keyword>
<dbReference type="InterPro" id="IPR036271">
    <property type="entry name" value="Tet_transcr_reg_TetR-rel_C_sf"/>
</dbReference>
<dbReference type="SUPFAM" id="SSF48498">
    <property type="entry name" value="Tetracyclin repressor-like, C-terminal domain"/>
    <property type="match status" value="1"/>
</dbReference>
<dbReference type="RefSeq" id="WP_379535691.1">
    <property type="nucleotide sequence ID" value="NZ_JBHSBI010000051.1"/>
</dbReference>
<feature type="domain" description="HTH tetR-type" evidence="3">
    <location>
        <begin position="10"/>
        <end position="70"/>
    </location>
</feature>
<dbReference type="EMBL" id="JBHSBI010000051">
    <property type="protein sequence ID" value="MFC4015890.1"/>
    <property type="molecule type" value="Genomic_DNA"/>
</dbReference>
<feature type="DNA-binding region" description="H-T-H motif" evidence="2">
    <location>
        <begin position="33"/>
        <end position="52"/>
    </location>
</feature>
<evidence type="ECO:0000313" key="5">
    <source>
        <dbReference type="Proteomes" id="UP001595851"/>
    </source>
</evidence>
<protein>
    <submittedName>
        <fullName evidence="4">TetR/AcrR family transcriptional regulator</fullName>
    </submittedName>
</protein>
<evidence type="ECO:0000256" key="2">
    <source>
        <dbReference type="PROSITE-ProRule" id="PRU00335"/>
    </source>
</evidence>
<evidence type="ECO:0000259" key="3">
    <source>
        <dbReference type="PROSITE" id="PS50977"/>
    </source>
</evidence>
<evidence type="ECO:0000313" key="4">
    <source>
        <dbReference type="EMBL" id="MFC4015890.1"/>
    </source>
</evidence>
<dbReference type="InterPro" id="IPR023772">
    <property type="entry name" value="DNA-bd_HTH_TetR-type_CS"/>
</dbReference>
<dbReference type="PROSITE" id="PS50977">
    <property type="entry name" value="HTH_TETR_2"/>
    <property type="match status" value="1"/>
</dbReference>
<organism evidence="4 5">
    <name type="scientific">Nonomuraea purpurea</name>
    <dbReference type="NCBI Taxonomy" id="1849276"/>
    <lineage>
        <taxon>Bacteria</taxon>
        <taxon>Bacillati</taxon>
        <taxon>Actinomycetota</taxon>
        <taxon>Actinomycetes</taxon>
        <taxon>Streptosporangiales</taxon>
        <taxon>Streptosporangiaceae</taxon>
        <taxon>Nonomuraea</taxon>
    </lineage>
</organism>
<dbReference type="PANTHER" id="PTHR30055:SF229">
    <property type="entry name" value="HTH-TYPE TRANSCRIPTIONAL REPRESSOR RV1474C"/>
    <property type="match status" value="1"/>
</dbReference>
<name>A0ABV8GPL4_9ACTN</name>
<dbReference type="Gene3D" id="1.10.357.10">
    <property type="entry name" value="Tetracycline Repressor, domain 2"/>
    <property type="match status" value="1"/>
</dbReference>
<dbReference type="InterPro" id="IPR001647">
    <property type="entry name" value="HTH_TetR"/>
</dbReference>
<dbReference type="Proteomes" id="UP001595851">
    <property type="component" value="Unassembled WGS sequence"/>
</dbReference>
<dbReference type="InterPro" id="IPR050109">
    <property type="entry name" value="HTH-type_TetR-like_transc_reg"/>
</dbReference>
<dbReference type="SUPFAM" id="SSF46689">
    <property type="entry name" value="Homeodomain-like"/>
    <property type="match status" value="1"/>
</dbReference>
<gene>
    <name evidence="4" type="ORF">ACFOY2_52375</name>
</gene>
<sequence>MPRVSQKHRDARRRQVIDAARRCFTRSGFSGTSMQDIFEESGLSAGAVYGYFAGKEELAMAIIDEVLTEITAGFDAVFDADEPPPPDEVLGRLFGVLDRELARLAVQVWAESLTNAELTANLRGHYRALEERFVQLATMYRQRGVADPAVPPEHTARVLTSLGPAFVFQLALLDGVDAESFRRGLKAMLKSA</sequence>
<proteinExistence type="predicted"/>
<dbReference type="InterPro" id="IPR009057">
    <property type="entry name" value="Homeodomain-like_sf"/>
</dbReference>
<accession>A0ABV8GPL4</accession>
<dbReference type="PANTHER" id="PTHR30055">
    <property type="entry name" value="HTH-TYPE TRANSCRIPTIONAL REGULATOR RUTR"/>
    <property type="match status" value="1"/>
</dbReference>
<dbReference type="PROSITE" id="PS01081">
    <property type="entry name" value="HTH_TETR_1"/>
    <property type="match status" value="1"/>
</dbReference>
<comment type="caution">
    <text evidence="4">The sequence shown here is derived from an EMBL/GenBank/DDBJ whole genome shotgun (WGS) entry which is preliminary data.</text>
</comment>
<dbReference type="PRINTS" id="PR00455">
    <property type="entry name" value="HTHTETR"/>
</dbReference>